<dbReference type="OrthoDB" id="3690349at2"/>
<gene>
    <name evidence="1" type="ORF">SAMN05421854_1011275</name>
</gene>
<dbReference type="RefSeq" id="WP_093572437.1">
    <property type="nucleotide sequence ID" value="NZ_FOWC01000001.1"/>
</dbReference>
<evidence type="ECO:0000313" key="2">
    <source>
        <dbReference type="Proteomes" id="UP000199137"/>
    </source>
</evidence>
<sequence length="130" mass="13760">MSSAEADVVGSAFDIEQGLQQLIARGYQFVHPTDGAGEVQAVVGVRVHDNVVDVVRLNAEDDVEATRLPGSEENIFAPASTLWRSRGEASQVLGEVLALPERQPAPVAVASANGCWVPGRGGRSKWLAAR</sequence>
<proteinExistence type="predicted"/>
<name>A0A1I5FSM2_9PSEU</name>
<accession>A0A1I5FSM2</accession>
<dbReference type="EMBL" id="FOWC01000001">
    <property type="protein sequence ID" value="SFO26804.1"/>
    <property type="molecule type" value="Genomic_DNA"/>
</dbReference>
<dbReference type="AlphaFoldDB" id="A0A1I5FSM2"/>
<dbReference type="Proteomes" id="UP000199137">
    <property type="component" value="Unassembled WGS sequence"/>
</dbReference>
<protein>
    <submittedName>
        <fullName evidence="1">Uncharacterized protein</fullName>
    </submittedName>
</protein>
<reference evidence="1 2" key="1">
    <citation type="submission" date="2016-10" db="EMBL/GenBank/DDBJ databases">
        <authorList>
            <person name="de Groot N.N."/>
        </authorList>
    </citation>
    <scope>NUCLEOTIDE SEQUENCE [LARGE SCALE GENOMIC DNA]</scope>
    <source>
        <strain evidence="1 2">DSM 44637</strain>
    </source>
</reference>
<organism evidence="1 2">
    <name type="scientific">Amycolatopsis rubida</name>
    <dbReference type="NCBI Taxonomy" id="112413"/>
    <lineage>
        <taxon>Bacteria</taxon>
        <taxon>Bacillati</taxon>
        <taxon>Actinomycetota</taxon>
        <taxon>Actinomycetes</taxon>
        <taxon>Pseudonocardiales</taxon>
        <taxon>Pseudonocardiaceae</taxon>
        <taxon>Amycolatopsis</taxon>
    </lineage>
</organism>
<evidence type="ECO:0000313" key="1">
    <source>
        <dbReference type="EMBL" id="SFO26804.1"/>
    </source>
</evidence>